<feature type="domain" description="Inositol polyphosphate-related phosphatase" evidence="2">
    <location>
        <begin position="56"/>
        <end position="459"/>
    </location>
</feature>
<dbReference type="GO" id="GO:0046856">
    <property type="term" value="P:phosphatidylinositol dephosphorylation"/>
    <property type="evidence" value="ECO:0007669"/>
    <property type="project" value="InterPro"/>
</dbReference>
<feature type="region of interest" description="Disordered" evidence="1">
    <location>
        <begin position="23"/>
        <end position="42"/>
    </location>
</feature>
<keyword evidence="4" id="KW-1185">Reference proteome</keyword>
<dbReference type="Pfam" id="PF22669">
    <property type="entry name" value="Exo_endo_phos2"/>
    <property type="match status" value="2"/>
</dbReference>
<dbReference type="OMA" id="EQMVGIF"/>
<dbReference type="SMART" id="SM00128">
    <property type="entry name" value="IPPc"/>
    <property type="match status" value="1"/>
</dbReference>
<accession>A0A7J6RN85</accession>
<evidence type="ECO:0000256" key="1">
    <source>
        <dbReference type="SAM" id="MobiDB-lite"/>
    </source>
</evidence>
<organism evidence="3 4">
    <name type="scientific">Perkinsus olseni</name>
    <name type="common">Perkinsus atlanticus</name>
    <dbReference type="NCBI Taxonomy" id="32597"/>
    <lineage>
        <taxon>Eukaryota</taxon>
        <taxon>Sar</taxon>
        <taxon>Alveolata</taxon>
        <taxon>Perkinsozoa</taxon>
        <taxon>Perkinsea</taxon>
        <taxon>Perkinsida</taxon>
        <taxon>Perkinsidae</taxon>
        <taxon>Perkinsus</taxon>
    </lineage>
</organism>
<dbReference type="Gene3D" id="3.60.10.10">
    <property type="entry name" value="Endonuclease/exonuclease/phosphatase"/>
    <property type="match status" value="1"/>
</dbReference>
<evidence type="ECO:0000313" key="4">
    <source>
        <dbReference type="Proteomes" id="UP000553632"/>
    </source>
</evidence>
<comment type="caution">
    <text evidence="3">The sequence shown here is derived from an EMBL/GenBank/DDBJ whole genome shotgun (WGS) entry which is preliminary data.</text>
</comment>
<protein>
    <submittedName>
        <fullName evidence="3">Inositol</fullName>
    </submittedName>
</protein>
<dbReference type="AlphaFoldDB" id="A0A7J6RN85"/>
<dbReference type="InterPro" id="IPR036691">
    <property type="entry name" value="Endo/exonu/phosph_ase_sf"/>
</dbReference>
<feature type="region of interest" description="Disordered" evidence="1">
    <location>
        <begin position="253"/>
        <end position="282"/>
    </location>
</feature>
<dbReference type="PANTHER" id="PTHR11200:SF275">
    <property type="entry name" value="LD06095P"/>
    <property type="match status" value="1"/>
</dbReference>
<dbReference type="PANTHER" id="PTHR11200">
    <property type="entry name" value="INOSITOL 5-PHOSPHATASE"/>
    <property type="match status" value="1"/>
</dbReference>
<dbReference type="GO" id="GO:0004439">
    <property type="term" value="F:phosphatidylinositol-4,5-bisphosphate 5-phosphatase activity"/>
    <property type="evidence" value="ECO:0007669"/>
    <property type="project" value="TreeGrafter"/>
</dbReference>
<sequence length="461" mass="52423">MSCSTENKARKWQRRKEYLRRAHQHNHSGLLSEPKGTRAPATSPKACEIAHAPSQPCIKVHICTFNSCGTVPCGDDLDRLLPTPRPDILAIGLSEFGMSLEKTLINKRTLRVLSRNWAAEVQQRLGADQFTLAASRQLQGLLLVVFARVDLPYCPLAVKTDAVATGAGNVVGNKGAVIVKLFLSAQQSADSDGQQHSIKVDPNLHKRVSSTTKDPHQASLTFVHCHLAAHPRNTKRRNQDYERILTTSRLLQHVSRHRPSKSRNHRPRPARHHHHHTTKRRSRVGVFRRFQKLYRRREKDTFRDTRGPVFLFGDLNFRVQCGNRAYCDRLLAMGRFDELLHKRCQLTRQLLHNDDSDDSQGSKESLGEIETVSRAPPWSEWKEAPVFFPPTYKFDMGTSVYDTSDKQRIPSWTDRILWRSDADGLHQINCQAYDSIPSVKSSDHRPVYASFDIRLGSTDGI</sequence>
<gene>
    <name evidence="3" type="primary">INPP5J_2</name>
    <name evidence="3" type="ORF">FOZ63_017178</name>
</gene>
<dbReference type="InterPro" id="IPR046985">
    <property type="entry name" value="IP5"/>
</dbReference>
<dbReference type="EMBL" id="JABANO010024542">
    <property type="protein sequence ID" value="KAF4721732.1"/>
    <property type="molecule type" value="Genomic_DNA"/>
</dbReference>
<evidence type="ECO:0000313" key="3">
    <source>
        <dbReference type="EMBL" id="KAF4721732.1"/>
    </source>
</evidence>
<dbReference type="InterPro" id="IPR000300">
    <property type="entry name" value="IPPc"/>
</dbReference>
<feature type="region of interest" description="Disordered" evidence="1">
    <location>
        <begin position="352"/>
        <end position="371"/>
    </location>
</feature>
<dbReference type="SUPFAM" id="SSF56219">
    <property type="entry name" value="DNase I-like"/>
    <property type="match status" value="1"/>
</dbReference>
<reference evidence="3 4" key="1">
    <citation type="submission" date="2020-04" db="EMBL/GenBank/DDBJ databases">
        <title>Perkinsus olseni comparative genomics.</title>
        <authorList>
            <person name="Bogema D.R."/>
        </authorList>
    </citation>
    <scope>NUCLEOTIDE SEQUENCE [LARGE SCALE GENOMIC DNA]</scope>
    <source>
        <strain evidence="3 4">ATCC PRA-207</strain>
    </source>
</reference>
<feature type="compositionally biased region" description="Basic residues" evidence="1">
    <location>
        <begin position="254"/>
        <end position="282"/>
    </location>
</feature>
<evidence type="ECO:0000259" key="2">
    <source>
        <dbReference type="SMART" id="SM00128"/>
    </source>
</evidence>
<dbReference type="Proteomes" id="UP000553632">
    <property type="component" value="Unassembled WGS sequence"/>
</dbReference>
<proteinExistence type="predicted"/>
<name>A0A7J6RN85_PEROL</name>